<dbReference type="AlphaFoldDB" id="A0A540MMB7"/>
<sequence>MAWGGKVSVERMRESEGERDRVYTERKKGERREEREWVGGPKRKVGPTWHTKQDPKLNISKYLPTKVKLQNCPSVP</sequence>
<feature type="compositionally biased region" description="Basic and acidic residues" evidence="1">
    <location>
        <begin position="8"/>
        <end position="37"/>
    </location>
</feature>
<dbReference type="EMBL" id="VIEB01000225">
    <property type="protein sequence ID" value="TQD99930.1"/>
    <property type="molecule type" value="Genomic_DNA"/>
</dbReference>
<organism evidence="2 3">
    <name type="scientific">Malus baccata</name>
    <name type="common">Siberian crab apple</name>
    <name type="synonym">Pyrus baccata</name>
    <dbReference type="NCBI Taxonomy" id="106549"/>
    <lineage>
        <taxon>Eukaryota</taxon>
        <taxon>Viridiplantae</taxon>
        <taxon>Streptophyta</taxon>
        <taxon>Embryophyta</taxon>
        <taxon>Tracheophyta</taxon>
        <taxon>Spermatophyta</taxon>
        <taxon>Magnoliopsida</taxon>
        <taxon>eudicotyledons</taxon>
        <taxon>Gunneridae</taxon>
        <taxon>Pentapetalae</taxon>
        <taxon>rosids</taxon>
        <taxon>fabids</taxon>
        <taxon>Rosales</taxon>
        <taxon>Rosaceae</taxon>
        <taxon>Amygdaloideae</taxon>
        <taxon>Maleae</taxon>
        <taxon>Malus</taxon>
    </lineage>
</organism>
<keyword evidence="3" id="KW-1185">Reference proteome</keyword>
<name>A0A540MMB7_MALBA</name>
<evidence type="ECO:0000313" key="2">
    <source>
        <dbReference type="EMBL" id="TQD99930.1"/>
    </source>
</evidence>
<proteinExistence type="predicted"/>
<feature type="region of interest" description="Disordered" evidence="1">
    <location>
        <begin position="1"/>
        <end position="53"/>
    </location>
</feature>
<gene>
    <name evidence="2" type="ORF">C1H46_014434</name>
</gene>
<protein>
    <submittedName>
        <fullName evidence="2">Uncharacterized protein</fullName>
    </submittedName>
</protein>
<evidence type="ECO:0000256" key="1">
    <source>
        <dbReference type="SAM" id="MobiDB-lite"/>
    </source>
</evidence>
<evidence type="ECO:0000313" key="3">
    <source>
        <dbReference type="Proteomes" id="UP000315295"/>
    </source>
</evidence>
<comment type="caution">
    <text evidence="2">The sequence shown here is derived from an EMBL/GenBank/DDBJ whole genome shotgun (WGS) entry which is preliminary data.</text>
</comment>
<accession>A0A540MMB7</accession>
<reference evidence="2 3" key="1">
    <citation type="journal article" date="2019" name="G3 (Bethesda)">
        <title>Sequencing of a Wild Apple (Malus baccata) Genome Unravels the Differences Between Cultivated and Wild Apple Species Regarding Disease Resistance and Cold Tolerance.</title>
        <authorList>
            <person name="Chen X."/>
        </authorList>
    </citation>
    <scope>NUCLEOTIDE SEQUENCE [LARGE SCALE GENOMIC DNA]</scope>
    <source>
        <strain evidence="3">cv. Shandingzi</strain>
        <tissue evidence="2">Leaves</tissue>
    </source>
</reference>
<dbReference type="Proteomes" id="UP000315295">
    <property type="component" value="Unassembled WGS sequence"/>
</dbReference>